<proteinExistence type="inferred from homology"/>
<comment type="similarity">
    <text evidence="1">Belongs to the VPS13 family.</text>
</comment>
<comment type="caution">
    <text evidence="3">The sequence shown here is derived from an EMBL/GenBank/DDBJ whole genome shotgun (WGS) entry which is preliminary data.</text>
</comment>
<feature type="region of interest" description="Disordered" evidence="2">
    <location>
        <begin position="302"/>
        <end position="336"/>
    </location>
</feature>
<dbReference type="GO" id="GO:0045053">
    <property type="term" value="P:protein retention in Golgi apparatus"/>
    <property type="evidence" value="ECO:0007669"/>
    <property type="project" value="TreeGrafter"/>
</dbReference>
<dbReference type="EMBL" id="JNBS01000540">
    <property type="protein sequence ID" value="OQS04851.1"/>
    <property type="molecule type" value="Genomic_DNA"/>
</dbReference>
<name>A0A1W0A3T5_9STRA</name>
<evidence type="ECO:0000256" key="1">
    <source>
        <dbReference type="ARBA" id="ARBA00006545"/>
    </source>
</evidence>
<dbReference type="STRING" id="74557.A0A1W0A3T5"/>
<reference evidence="3 4" key="1">
    <citation type="journal article" date="2014" name="Genome Biol. Evol.">
        <title>The secreted proteins of Achlya hypogyna and Thraustotheca clavata identify the ancestral oomycete secretome and reveal gene acquisitions by horizontal gene transfer.</title>
        <authorList>
            <person name="Misner I."/>
            <person name="Blouin N."/>
            <person name="Leonard G."/>
            <person name="Richards T.A."/>
            <person name="Lane C.E."/>
        </authorList>
    </citation>
    <scope>NUCLEOTIDE SEQUENCE [LARGE SCALE GENOMIC DNA]</scope>
    <source>
        <strain evidence="3 4">ATCC 34112</strain>
    </source>
</reference>
<protein>
    <submittedName>
        <fullName evidence="3">Uncharacterized protein</fullName>
    </submittedName>
</protein>
<dbReference type="AlphaFoldDB" id="A0A1W0A3T5"/>
<feature type="compositionally biased region" description="Polar residues" evidence="2">
    <location>
        <begin position="302"/>
        <end position="314"/>
    </location>
</feature>
<organism evidence="3 4">
    <name type="scientific">Thraustotheca clavata</name>
    <dbReference type="NCBI Taxonomy" id="74557"/>
    <lineage>
        <taxon>Eukaryota</taxon>
        <taxon>Sar</taxon>
        <taxon>Stramenopiles</taxon>
        <taxon>Oomycota</taxon>
        <taxon>Saprolegniomycetes</taxon>
        <taxon>Saprolegniales</taxon>
        <taxon>Achlyaceae</taxon>
        <taxon>Thraustotheca</taxon>
    </lineage>
</organism>
<accession>A0A1W0A3T5</accession>
<dbReference type="GO" id="GO:0006623">
    <property type="term" value="P:protein targeting to vacuole"/>
    <property type="evidence" value="ECO:0007669"/>
    <property type="project" value="TreeGrafter"/>
</dbReference>
<dbReference type="OrthoDB" id="428159at2759"/>
<evidence type="ECO:0000313" key="4">
    <source>
        <dbReference type="Proteomes" id="UP000243217"/>
    </source>
</evidence>
<gene>
    <name evidence="3" type="ORF">THRCLA_02946</name>
</gene>
<dbReference type="Proteomes" id="UP000243217">
    <property type="component" value="Unassembled WGS sequence"/>
</dbReference>
<dbReference type="InterPro" id="IPR026847">
    <property type="entry name" value="VPS13"/>
</dbReference>
<dbReference type="PANTHER" id="PTHR16166:SF93">
    <property type="entry name" value="INTERMEMBRANE LIPID TRANSFER PROTEIN VPS13"/>
    <property type="match status" value="1"/>
</dbReference>
<evidence type="ECO:0000256" key="2">
    <source>
        <dbReference type="SAM" id="MobiDB-lite"/>
    </source>
</evidence>
<keyword evidence="4" id="KW-1185">Reference proteome</keyword>
<dbReference type="PANTHER" id="PTHR16166">
    <property type="entry name" value="VACUOLAR PROTEIN SORTING-ASSOCIATED PROTEIN VPS13"/>
    <property type="match status" value="1"/>
</dbReference>
<sequence length="921" mass="104165">MAYDFPGDSLLVGRKIRLKAGGGSDANYLNSSKWSGYFSIDEEQEFSLWLPDVVPLWPDTSTTVNVPRIRVKIYSVGASMVIKLARDDPPMLMIDNTSSFSFKIFQYGGGANVIVDGFQTASFAWEQPDQPRKIACMMVERKSESKYESRGTIRFCDFDSLDREETIVWDVHGQVVVGEVKFKNASRVLAFRHVNKAEFVQTKFRLDVHVLAVRRAIEVAKEDKRQGYMKLTTDTKSDQIHEIGPKGINQSGIYRFESKSTIMCVKRPRELRVDLIEDTRVENQEEIPLPPLEIVDFSDPSVSLTPQEAQSPTASFHKLTDDESKGPIESRLPQYPPLLRNTTGLHQEYVDELSVGCPVNPLDDGMYQVIVPKGKNIGSVDIKLPKKVWKQFQQGTERSLSDQQGYWWNMMTDDGQVVGQVQLSLKFGMSTMKDQEHSHRDERQQPPCLNAFQMSIRLSSLAISFVHNTYRLDVAYLSMQRIHAMYSDLGGSSEVALAIGNLQMDNQIDRKVVLGPRGVKRKEGVSVRLRDRWKSCLNHQYRGIYEQVDVQALPVVQFRMLYNDQCSAGAFHVELVELIMQEIEITTDEKFVVSLINVFGGIESLSSSETFASVVDQRVIYSEPFKNDASPNESTQITDGIYIEQLDIESIRILFSLELNGGKHIATLGPSGRRLAMYLPVSNVKDMRLNFSKLFFAHIFESKEIILDKLYRHYHQQALYIVLQGLYTVSLFVNPFRIVYRLGHGFLEVVRLPTRGLASGSPIELVSGAYLGVRSLAMNTISASYETFAGATGVLAAVIAPMIVNEEKKNKFMEEMVNFQRAVMGEVEAFDAAEERHMSKYIMRAPRVFAGIGLLVEYGPGALPKEDQMRVDLQAAVLVQKWWRRHRLCLALFHHAAMLKEAKGPDAMYEANGSRTECVIL</sequence>
<feature type="compositionally biased region" description="Basic and acidic residues" evidence="2">
    <location>
        <begin position="318"/>
        <end position="328"/>
    </location>
</feature>
<evidence type="ECO:0000313" key="3">
    <source>
        <dbReference type="EMBL" id="OQS04851.1"/>
    </source>
</evidence>